<dbReference type="AlphaFoldDB" id="A0A1G1L0U3"/>
<gene>
    <name evidence="8" type="ORF">A3G33_08775</name>
</gene>
<evidence type="ECO:0000313" key="8">
    <source>
        <dbReference type="EMBL" id="OGW98782.1"/>
    </source>
</evidence>
<feature type="transmembrane region" description="Helical" evidence="6">
    <location>
        <begin position="290"/>
        <end position="308"/>
    </location>
</feature>
<evidence type="ECO:0000256" key="1">
    <source>
        <dbReference type="ARBA" id="ARBA00004651"/>
    </source>
</evidence>
<evidence type="ECO:0000256" key="2">
    <source>
        <dbReference type="ARBA" id="ARBA00022475"/>
    </source>
</evidence>
<dbReference type="InterPro" id="IPR020846">
    <property type="entry name" value="MFS_dom"/>
</dbReference>
<comment type="subcellular location">
    <subcellularLocation>
        <location evidence="1">Cell membrane</location>
        <topology evidence="1">Multi-pass membrane protein</topology>
    </subcellularLocation>
</comment>
<evidence type="ECO:0000259" key="7">
    <source>
        <dbReference type="PROSITE" id="PS50850"/>
    </source>
</evidence>
<keyword evidence="2" id="KW-1003">Cell membrane</keyword>
<evidence type="ECO:0000256" key="3">
    <source>
        <dbReference type="ARBA" id="ARBA00022692"/>
    </source>
</evidence>
<dbReference type="InterPro" id="IPR052425">
    <property type="entry name" value="Uncharacterized_MFS-type"/>
</dbReference>
<dbReference type="Proteomes" id="UP000178187">
    <property type="component" value="Unassembled WGS sequence"/>
</dbReference>
<comment type="caution">
    <text evidence="8">The sequence shown here is derived from an EMBL/GenBank/DDBJ whole genome shotgun (WGS) entry which is preliminary data.</text>
</comment>
<dbReference type="GO" id="GO:0005886">
    <property type="term" value="C:plasma membrane"/>
    <property type="evidence" value="ECO:0007669"/>
    <property type="project" value="UniProtKB-SubCell"/>
</dbReference>
<keyword evidence="4 6" id="KW-1133">Transmembrane helix</keyword>
<evidence type="ECO:0000256" key="6">
    <source>
        <dbReference type="SAM" id="Phobius"/>
    </source>
</evidence>
<accession>A0A1G1L0U3</accession>
<dbReference type="EMBL" id="MHFR01000029">
    <property type="protein sequence ID" value="OGW98782.1"/>
    <property type="molecule type" value="Genomic_DNA"/>
</dbReference>
<feature type="domain" description="Major facilitator superfamily (MFS) profile" evidence="7">
    <location>
        <begin position="220"/>
        <end position="403"/>
    </location>
</feature>
<sequence>MEQNKKTAYQLIVLFGVVSLFGDMIYEGARSVNGPYLKVLAANAALVGLIAGVGELIGYALRLVSGYLSDKTKSYWLLTFLGYGILATVPLLALAGTWQLAAMFIVLERLGKAIRSPARDTILSQASSQVGTGFGFGLHEAMDQIGALSGPLIFTAVFMILSHGNREANLSDYQKGYSFLWIPFLFLMGSLILAYKRLPNPAANENTVQKTAEPDQLSKAFWQYTIFTFFATLGFANFVLISYHFKATGILSDSQIPFFYAIAMGVDAVVALAVGKFYDVLKEKRKKKTAGLKILIIVPVATLFITIFAFSKSYVFAFLAACLWGVVMGIHETIMRSAIADITPLKKRGTGYGIFNTSYGIAMFLGSSLMGLLYDYSIASLITASIVIEVLAFGIFLTMRKSF</sequence>
<feature type="transmembrane region" description="Helical" evidence="6">
    <location>
        <begin position="378"/>
        <end position="399"/>
    </location>
</feature>
<feature type="transmembrane region" description="Helical" evidence="6">
    <location>
        <begin position="176"/>
        <end position="195"/>
    </location>
</feature>
<evidence type="ECO:0000256" key="5">
    <source>
        <dbReference type="ARBA" id="ARBA00023136"/>
    </source>
</evidence>
<dbReference type="GO" id="GO:0022857">
    <property type="term" value="F:transmembrane transporter activity"/>
    <property type="evidence" value="ECO:0007669"/>
    <property type="project" value="InterPro"/>
</dbReference>
<dbReference type="Pfam" id="PF07690">
    <property type="entry name" value="MFS_1"/>
    <property type="match status" value="1"/>
</dbReference>
<feature type="transmembrane region" description="Helical" evidence="6">
    <location>
        <begin position="314"/>
        <end position="331"/>
    </location>
</feature>
<dbReference type="CDD" id="cd17370">
    <property type="entry name" value="MFS_MJ1317_like"/>
    <property type="match status" value="1"/>
</dbReference>
<feature type="transmembrane region" description="Helical" evidence="6">
    <location>
        <begin position="257"/>
        <end position="278"/>
    </location>
</feature>
<keyword evidence="5 6" id="KW-0472">Membrane</keyword>
<feature type="transmembrane region" description="Helical" evidence="6">
    <location>
        <begin position="145"/>
        <end position="164"/>
    </location>
</feature>
<dbReference type="PANTHER" id="PTHR42688">
    <property type="entry name" value="CONSERVED PROTEIN"/>
    <property type="match status" value="1"/>
</dbReference>
<feature type="transmembrane region" description="Helical" evidence="6">
    <location>
        <begin position="224"/>
        <end position="245"/>
    </location>
</feature>
<reference evidence="8 9" key="1">
    <citation type="journal article" date="2016" name="Nat. Commun.">
        <title>Thousands of microbial genomes shed light on interconnected biogeochemical processes in an aquifer system.</title>
        <authorList>
            <person name="Anantharaman K."/>
            <person name="Brown C.T."/>
            <person name="Hug L.A."/>
            <person name="Sharon I."/>
            <person name="Castelle C.J."/>
            <person name="Probst A.J."/>
            <person name="Thomas B.C."/>
            <person name="Singh A."/>
            <person name="Wilkins M.J."/>
            <person name="Karaoz U."/>
            <person name="Brodie E.L."/>
            <person name="Williams K.H."/>
            <person name="Hubbard S.S."/>
            <person name="Banfield J.F."/>
        </authorList>
    </citation>
    <scope>NUCLEOTIDE SEQUENCE [LARGE SCALE GENOMIC DNA]</scope>
</reference>
<dbReference type="InterPro" id="IPR036259">
    <property type="entry name" value="MFS_trans_sf"/>
</dbReference>
<organism evidence="8 9">
    <name type="scientific">Candidatus Danuiimicrobium aquiferis</name>
    <dbReference type="NCBI Taxonomy" id="1801832"/>
    <lineage>
        <taxon>Bacteria</taxon>
        <taxon>Pseudomonadati</taxon>
        <taxon>Candidatus Omnitrophota</taxon>
        <taxon>Candidatus Danuiimicrobium</taxon>
    </lineage>
</organism>
<dbReference type="InterPro" id="IPR011701">
    <property type="entry name" value="MFS"/>
</dbReference>
<feature type="transmembrane region" description="Helical" evidence="6">
    <location>
        <begin position="81"/>
        <end position="107"/>
    </location>
</feature>
<dbReference type="PANTHER" id="PTHR42688:SF1">
    <property type="entry name" value="BLR5212 PROTEIN"/>
    <property type="match status" value="1"/>
</dbReference>
<dbReference type="SUPFAM" id="SSF103473">
    <property type="entry name" value="MFS general substrate transporter"/>
    <property type="match status" value="1"/>
</dbReference>
<feature type="transmembrane region" description="Helical" evidence="6">
    <location>
        <begin position="38"/>
        <end position="61"/>
    </location>
</feature>
<feature type="transmembrane region" description="Helical" evidence="6">
    <location>
        <begin position="6"/>
        <end position="26"/>
    </location>
</feature>
<dbReference type="Gene3D" id="1.20.1250.20">
    <property type="entry name" value="MFS general substrate transporter like domains"/>
    <property type="match status" value="1"/>
</dbReference>
<proteinExistence type="predicted"/>
<feature type="transmembrane region" description="Helical" evidence="6">
    <location>
        <begin position="352"/>
        <end position="372"/>
    </location>
</feature>
<name>A0A1G1L0U3_9BACT</name>
<protein>
    <submittedName>
        <fullName evidence="8">MFS transporter</fullName>
    </submittedName>
</protein>
<dbReference type="PROSITE" id="PS50850">
    <property type="entry name" value="MFS"/>
    <property type="match status" value="1"/>
</dbReference>
<keyword evidence="3 6" id="KW-0812">Transmembrane</keyword>
<evidence type="ECO:0000256" key="4">
    <source>
        <dbReference type="ARBA" id="ARBA00022989"/>
    </source>
</evidence>
<evidence type="ECO:0000313" key="9">
    <source>
        <dbReference type="Proteomes" id="UP000178187"/>
    </source>
</evidence>